<feature type="site" description="Cleavage; by viral protease" evidence="1">
    <location>
        <begin position="166"/>
        <end position="167"/>
    </location>
</feature>
<dbReference type="HAMAP" id="MF_04049">
    <property type="entry name" value="ADV_CAP8"/>
    <property type="match status" value="1"/>
</dbReference>
<name>A0A5H2WTL3_9ADEN</name>
<comment type="PTM">
    <text evidence="1">Cleaved by the viral protease during virion maturation. May cause the middle segment to be shed from the capsid.</text>
</comment>
<comment type="subcellular location">
    <molecule>Hexon-linking protein-C</molecule>
    <subcellularLocation>
        <location evidence="1">Virion</location>
    </subcellularLocation>
    <text evidence="1">Located on the inner side of the capsid shell. Present in 120 copies per virion.</text>
</comment>
<comment type="function">
    <text evidence="1">Hexon-linking protein-N: Structural component of the virion that acts as a cement protein on the capsid interior and which glue the peripentonal hexons and group-of-nine hexons together.</text>
</comment>
<accession>A0A5H2WTL3</accession>
<evidence type="ECO:0000313" key="3">
    <source>
        <dbReference type="Proteomes" id="UP000327402"/>
    </source>
</evidence>
<gene>
    <name evidence="2" type="primary">pVIII</name>
    <name evidence="1" type="synonym">L4</name>
</gene>
<keyword evidence="3" id="KW-1185">Reference proteome</keyword>
<keyword evidence="1" id="KW-0946">Virion</keyword>
<comment type="function">
    <text evidence="1">Hexon-linking protein-C: Structural component of the virion that acts as a cement protein on the capsid interior and which glue the peripentonal hexons and group-of-nine hexons together.</text>
</comment>
<comment type="induction">
    <text evidence="1">Expressed in the late phase of the viral replicative cycle.</text>
</comment>
<comment type="similarity">
    <text evidence="1">Belongs to the adenoviridae hexon-linking protein family.</text>
</comment>
<keyword evidence="1" id="KW-0167">Capsid protein</keyword>
<evidence type="ECO:0000256" key="1">
    <source>
        <dbReference type="HAMAP-Rule" id="MF_04049"/>
    </source>
</evidence>
<keyword evidence="1" id="KW-1048">Host nucleus</keyword>
<feature type="chain" id="PRO_5023975010" description="Pre-hexon-linking protein VIII" evidence="1">
    <location>
        <begin position="1"/>
        <end position="244"/>
    </location>
</feature>
<feature type="peptide" id="PRO_5023975008" description="Hexon-linking protein-N" evidence="1">
    <location>
        <begin position="1"/>
        <end position="112"/>
    </location>
</feature>
<reference evidence="3" key="1">
    <citation type="journal article" date="2019" name="Virus Genes">
        <title>Identification of a distinct lineage of aviadenovirus from crane feces.</title>
        <authorList>
            <person name="Mukai Y."/>
            <person name="Tomita Y."/>
            <person name="Kryukov K."/>
            <person name="Nakagawa S."/>
            <person name="Ozawa M."/>
            <person name="Matsui T."/>
            <person name="Tomonaga K."/>
            <person name="Imanishi T."/>
            <person name="Kawaoka Y."/>
            <person name="Watanabe T."/>
            <person name="Horie M."/>
        </authorList>
    </citation>
    <scope>NUCLEOTIDE SEQUENCE [LARGE SCALE GENOMIC DNA]</scope>
</reference>
<keyword evidence="1" id="KW-0426">Late protein</keyword>
<dbReference type="EMBL" id="LC469780">
    <property type="protein sequence ID" value="BBJ21554.1"/>
    <property type="molecule type" value="Genomic_DNA"/>
</dbReference>
<comment type="subcellular location">
    <molecule>Pre-hexon-linking protein VIII</molecule>
    <subcellularLocation>
        <location evidence="1">Host nucleus</location>
    </subcellularLocation>
</comment>
<organism evidence="2 3">
    <name type="scientific">Crane-associated adenovirus 1</name>
    <dbReference type="NCBI Taxonomy" id="2559941"/>
    <lineage>
        <taxon>Viruses</taxon>
        <taxon>Varidnaviria</taxon>
        <taxon>Bamfordvirae</taxon>
        <taxon>Preplasmiviricota</taxon>
        <taxon>Polisuviricotina</taxon>
        <taxon>Pharingeaviricetes</taxon>
        <taxon>Rowavirales</taxon>
        <taxon>Adenoviridae</taxon>
        <taxon>Aviadenovirus</taxon>
        <taxon>Aviadenovirus gruis</taxon>
    </lineage>
</organism>
<feature type="peptide" id="PRO_5023975009" description="Hexon-linking protein-C" evidence="1">
    <location>
        <begin position="167"/>
        <end position="244"/>
    </location>
</feature>
<dbReference type="Pfam" id="PF01310">
    <property type="entry name" value="Adeno_PVIII"/>
    <property type="match status" value="1"/>
</dbReference>
<keyword evidence="1" id="KW-0597">Phosphoprotein</keyword>
<protein>
    <recommendedName>
        <fullName evidence="1">Pre-hexon-linking protein VIII</fullName>
    </recommendedName>
    <alternativeName>
        <fullName evidence="1">Pre-protein VIII</fullName>
        <shortName evidence="1">pVIII</shortName>
    </alternativeName>
    <component>
        <recommendedName>
            <fullName evidence="1">Hexon-linking protein-N</fullName>
        </recommendedName>
        <alternativeName>
            <fullName evidence="1">12.1 kDa protein VIII</fullName>
        </alternativeName>
        <alternativeName>
            <fullName evidence="1">Protein VIII-N</fullName>
        </alternativeName>
    </component>
    <component>
        <recommendedName>
            <fullName evidence="1">Hexon-linking protein-C</fullName>
        </recommendedName>
        <alternativeName>
            <fullName evidence="1">7.6 kDa protein VIII</fullName>
        </alternativeName>
        <alternativeName>
            <fullName evidence="1">Protein VIII-C</fullName>
        </alternativeName>
    </component>
</protein>
<sequence>MFATPTEYVWKYNPLSGIPAGAQQNYGATINWVLPGGRYMQDKINDIQRRTLDPEFTSAITATFEAQSDNQPFANTRESNYIANTILDSGMSRKGLYPFDQSGCQRVQLAGGLCGCVSEGRIQLSGGKTDGKVQMSGGMCRCVPSTINPYVNRPPRWVGAEMTGNGMPNEASLVSNHQKYLLRTDGPSADIDVPGTYTRRQFMELYVPAINNHPFNSSSPLDFPAQYSAIYKGRNQFQDYYWDW</sequence>
<comment type="subunit">
    <text evidence="1">Interacts with the peripentonal hexons as well as the hexons in the facets. Part of a complex composed of the core-capsid bridging protein, the endosome lysis protein VI and the hexon-linking protein VIII; these interactions bridge the virus core to the capsid.</text>
</comment>
<dbReference type="GO" id="GO:0042025">
    <property type="term" value="C:host cell nucleus"/>
    <property type="evidence" value="ECO:0007669"/>
    <property type="project" value="UniProtKB-SubCell"/>
</dbReference>
<comment type="subcellular location">
    <molecule>Hexon-linking protein-N</molecule>
    <subcellularLocation>
        <location evidence="1">Virion</location>
    </subcellularLocation>
    <text evidence="1">Located on the inner side of the capsid shell. Present in 120 copies per virion.</text>
</comment>
<evidence type="ECO:0000313" key="2">
    <source>
        <dbReference type="EMBL" id="BBJ21554.1"/>
    </source>
</evidence>
<proteinExistence type="evidence at transcript level"/>
<comment type="miscellaneous">
    <text evidence="1">All late proteins expressed from the major late promoter are produced by alternative splicing and alternative polyadenylation of the same gene giving rise to non-overlapping ORFs. A leader sequence is present in the N-terminus of all these mRNAs and is recognized by the viral shutoff protein to provide expression although conventional translation via ribosome scanning from the cap has been shut off in the host cell.</text>
</comment>
<dbReference type="GO" id="GO:0031423">
    <property type="term" value="F:hexon binding"/>
    <property type="evidence" value="ECO:0007669"/>
    <property type="project" value="InterPro"/>
</dbReference>
<dbReference type="InterPro" id="IPR000646">
    <property type="entry name" value="Adeno_PVIII"/>
</dbReference>
<dbReference type="GO" id="GO:0019028">
    <property type="term" value="C:viral capsid"/>
    <property type="evidence" value="ECO:0007669"/>
    <property type="project" value="UniProtKB-UniRule"/>
</dbReference>
<comment type="caution">
    <text evidence="1">Lacks conserved residue(s) required for the propagation of feature annotation.</text>
</comment>
<dbReference type="Proteomes" id="UP000327402">
    <property type="component" value="Segment"/>
</dbReference>
<feature type="site" description="Cleavage; by viral protease" evidence="1">
    <location>
        <begin position="112"/>
        <end position="113"/>
    </location>
</feature>